<proteinExistence type="inferred from homology"/>
<evidence type="ECO:0000256" key="4">
    <source>
        <dbReference type="ARBA" id="ARBA00023315"/>
    </source>
</evidence>
<dbReference type="NCBIfam" id="TIGR01575">
    <property type="entry name" value="rimI"/>
    <property type="match status" value="1"/>
</dbReference>
<keyword evidence="4" id="KW-0012">Acyltransferase</keyword>
<comment type="catalytic activity">
    <reaction evidence="5">
        <text>N-terminal L-alanyl-[ribosomal protein bS18] + acetyl-CoA = N-terminal N(alpha)-acetyl-L-alanyl-[ribosomal protein bS18] + CoA + H(+)</text>
        <dbReference type="Rhea" id="RHEA:43756"/>
        <dbReference type="Rhea" id="RHEA-COMP:10676"/>
        <dbReference type="Rhea" id="RHEA-COMP:10677"/>
        <dbReference type="ChEBI" id="CHEBI:15378"/>
        <dbReference type="ChEBI" id="CHEBI:57287"/>
        <dbReference type="ChEBI" id="CHEBI:57288"/>
        <dbReference type="ChEBI" id="CHEBI:64718"/>
        <dbReference type="ChEBI" id="CHEBI:83683"/>
        <dbReference type="EC" id="2.3.1.266"/>
    </reaction>
</comment>
<dbReference type="EC" id="2.3.1.266" evidence="5"/>
<dbReference type="InterPro" id="IPR006464">
    <property type="entry name" value="AcTrfase_RimI/Ard1"/>
</dbReference>
<dbReference type="GO" id="GO:0008999">
    <property type="term" value="F:protein-N-terminal-alanine acetyltransferase activity"/>
    <property type="evidence" value="ECO:0007669"/>
    <property type="project" value="UniProtKB-EC"/>
</dbReference>
<gene>
    <name evidence="7" type="primary">rimI</name>
    <name evidence="7" type="ORF">IAA20_08590</name>
</gene>
<name>A0A9D2JIT9_9ENTE</name>
<comment type="subcellular location">
    <subcellularLocation>
        <location evidence="5">Cytoplasm</location>
    </subcellularLocation>
</comment>
<dbReference type="AlphaFoldDB" id="A0A9D2JIT9"/>
<sequence length="150" mass="17043">MIKDKNNFTTDILSEILFQIADVSYPNGSPWSKVQWETDLELPHSFYFIDEQADKVVGFLACHLVVDEIEIMQVAVHPAQQKQGIAQQLLEQLASFAREKAAASIFLEVRESNQAAKKAYQKSGFEAIGVRKKYYHAPVEDAIIMLKKVR</sequence>
<evidence type="ECO:0000256" key="5">
    <source>
        <dbReference type="RuleBase" id="RU363094"/>
    </source>
</evidence>
<reference evidence="7" key="2">
    <citation type="submission" date="2021-04" db="EMBL/GenBank/DDBJ databases">
        <authorList>
            <person name="Gilroy R."/>
        </authorList>
    </citation>
    <scope>NUCLEOTIDE SEQUENCE</scope>
    <source>
        <strain evidence="7">CHK172-16539</strain>
    </source>
</reference>
<organism evidence="7 8">
    <name type="scientific">Candidatus Enterococcus avicola</name>
    <dbReference type="NCBI Taxonomy" id="2838561"/>
    <lineage>
        <taxon>Bacteria</taxon>
        <taxon>Bacillati</taxon>
        <taxon>Bacillota</taxon>
        <taxon>Bacilli</taxon>
        <taxon>Lactobacillales</taxon>
        <taxon>Enterococcaceae</taxon>
        <taxon>Enterococcus</taxon>
    </lineage>
</organism>
<dbReference type="PROSITE" id="PS51186">
    <property type="entry name" value="GNAT"/>
    <property type="match status" value="1"/>
</dbReference>
<keyword evidence="7" id="KW-0689">Ribosomal protein</keyword>
<comment type="similarity">
    <text evidence="1 5">Belongs to the acetyltransferase family. RimI subfamily.</text>
</comment>
<accession>A0A9D2JIT9</accession>
<dbReference type="Gene3D" id="3.40.630.30">
    <property type="match status" value="1"/>
</dbReference>
<evidence type="ECO:0000313" key="8">
    <source>
        <dbReference type="Proteomes" id="UP000824063"/>
    </source>
</evidence>
<evidence type="ECO:0000256" key="1">
    <source>
        <dbReference type="ARBA" id="ARBA00005395"/>
    </source>
</evidence>
<reference evidence="7" key="1">
    <citation type="journal article" date="2021" name="PeerJ">
        <title>Extensive microbial diversity within the chicken gut microbiome revealed by metagenomics and culture.</title>
        <authorList>
            <person name="Gilroy R."/>
            <person name="Ravi A."/>
            <person name="Getino M."/>
            <person name="Pursley I."/>
            <person name="Horton D.L."/>
            <person name="Alikhan N.F."/>
            <person name="Baker D."/>
            <person name="Gharbi K."/>
            <person name="Hall N."/>
            <person name="Watson M."/>
            <person name="Adriaenssens E.M."/>
            <person name="Foster-Nyarko E."/>
            <person name="Jarju S."/>
            <person name="Secka A."/>
            <person name="Antonio M."/>
            <person name="Oren A."/>
            <person name="Chaudhuri R.R."/>
            <person name="La Ragione R."/>
            <person name="Hildebrand F."/>
            <person name="Pallen M.J."/>
        </authorList>
    </citation>
    <scope>NUCLEOTIDE SEQUENCE</scope>
    <source>
        <strain evidence="7">CHK172-16539</strain>
    </source>
</reference>
<keyword evidence="7" id="KW-0687">Ribonucleoprotein</keyword>
<feature type="domain" description="N-acetyltransferase" evidence="6">
    <location>
        <begin position="3"/>
        <end position="150"/>
    </location>
</feature>
<dbReference type="Pfam" id="PF00583">
    <property type="entry name" value="Acetyltransf_1"/>
    <property type="match status" value="1"/>
</dbReference>
<dbReference type="Proteomes" id="UP000824063">
    <property type="component" value="Unassembled WGS sequence"/>
</dbReference>
<dbReference type="InterPro" id="IPR000182">
    <property type="entry name" value="GNAT_dom"/>
</dbReference>
<dbReference type="GO" id="GO:0005737">
    <property type="term" value="C:cytoplasm"/>
    <property type="evidence" value="ECO:0007669"/>
    <property type="project" value="UniProtKB-SubCell"/>
</dbReference>
<protein>
    <recommendedName>
        <fullName evidence="5">[Ribosomal protein bS18]-alanine N-acetyltransferase</fullName>
        <ecNumber evidence="5">2.3.1.266</ecNumber>
    </recommendedName>
</protein>
<dbReference type="PANTHER" id="PTHR43420:SF44">
    <property type="entry name" value="ACETYLTRANSFERASE YPEA"/>
    <property type="match status" value="1"/>
</dbReference>
<dbReference type="InterPro" id="IPR016181">
    <property type="entry name" value="Acyl_CoA_acyltransferase"/>
</dbReference>
<keyword evidence="3" id="KW-0808">Transferase</keyword>
<dbReference type="SUPFAM" id="SSF55729">
    <property type="entry name" value="Acyl-CoA N-acyltransferases (Nat)"/>
    <property type="match status" value="1"/>
</dbReference>
<evidence type="ECO:0000313" key="7">
    <source>
        <dbReference type="EMBL" id="HIZ53984.1"/>
    </source>
</evidence>
<dbReference type="EMBL" id="DXBN01000200">
    <property type="protein sequence ID" value="HIZ53984.1"/>
    <property type="molecule type" value="Genomic_DNA"/>
</dbReference>
<evidence type="ECO:0000256" key="2">
    <source>
        <dbReference type="ARBA" id="ARBA00022490"/>
    </source>
</evidence>
<dbReference type="CDD" id="cd04301">
    <property type="entry name" value="NAT_SF"/>
    <property type="match status" value="1"/>
</dbReference>
<comment type="caution">
    <text evidence="7">The sequence shown here is derived from an EMBL/GenBank/DDBJ whole genome shotgun (WGS) entry which is preliminary data.</text>
</comment>
<dbReference type="InterPro" id="IPR050680">
    <property type="entry name" value="YpeA/RimI_acetyltransf"/>
</dbReference>
<evidence type="ECO:0000256" key="3">
    <source>
        <dbReference type="ARBA" id="ARBA00022679"/>
    </source>
</evidence>
<comment type="function">
    <text evidence="5">Acetylates the N-terminal alanine of ribosomal protein bS18.</text>
</comment>
<evidence type="ECO:0000259" key="6">
    <source>
        <dbReference type="PROSITE" id="PS51186"/>
    </source>
</evidence>
<dbReference type="PANTHER" id="PTHR43420">
    <property type="entry name" value="ACETYLTRANSFERASE"/>
    <property type="match status" value="1"/>
</dbReference>
<dbReference type="GO" id="GO:0005840">
    <property type="term" value="C:ribosome"/>
    <property type="evidence" value="ECO:0007669"/>
    <property type="project" value="UniProtKB-KW"/>
</dbReference>
<keyword evidence="2 5" id="KW-0963">Cytoplasm</keyword>